<evidence type="ECO:0000256" key="5">
    <source>
        <dbReference type="ARBA" id="ARBA00022989"/>
    </source>
</evidence>
<gene>
    <name evidence="11" type="ORF">DNG_02614</name>
</gene>
<feature type="transmembrane region" description="Helical" evidence="9">
    <location>
        <begin position="1113"/>
        <end position="1133"/>
    </location>
</feature>
<evidence type="ECO:0000256" key="4">
    <source>
        <dbReference type="ARBA" id="ARBA00022692"/>
    </source>
</evidence>
<feature type="transmembrane region" description="Helical" evidence="9">
    <location>
        <begin position="751"/>
        <end position="768"/>
    </location>
</feature>
<dbReference type="InterPro" id="IPR035979">
    <property type="entry name" value="RBD_domain_sf"/>
</dbReference>
<feature type="transmembrane region" description="Helical" evidence="9">
    <location>
        <begin position="1079"/>
        <end position="1101"/>
    </location>
</feature>
<feature type="region of interest" description="Disordered" evidence="8">
    <location>
        <begin position="297"/>
        <end position="325"/>
    </location>
</feature>
<dbReference type="InterPro" id="IPR050277">
    <property type="entry name" value="Sodium:Solute_Symporter"/>
</dbReference>
<proteinExistence type="inferred from homology"/>
<keyword evidence="5 9" id="KW-1133">Transmembrane helix</keyword>
<feature type="region of interest" description="Disordered" evidence="8">
    <location>
        <begin position="452"/>
        <end position="492"/>
    </location>
</feature>
<keyword evidence="7" id="KW-0694">RNA-binding</keyword>
<keyword evidence="12" id="KW-1185">Reference proteome</keyword>
<evidence type="ECO:0000256" key="8">
    <source>
        <dbReference type="SAM" id="MobiDB-lite"/>
    </source>
</evidence>
<dbReference type="PANTHER" id="PTHR48086">
    <property type="entry name" value="SODIUM/PROLINE SYMPORTER-RELATED"/>
    <property type="match status" value="1"/>
</dbReference>
<evidence type="ECO:0000313" key="11">
    <source>
        <dbReference type="EMBL" id="SPN99763.1"/>
    </source>
</evidence>
<accession>A0AAE8MSR7</accession>
<feature type="domain" description="RRM" evidence="10">
    <location>
        <begin position="338"/>
        <end position="413"/>
    </location>
</feature>
<comment type="subcellular location">
    <subcellularLocation>
        <location evidence="1">Membrane</location>
        <topology evidence="1">Multi-pass membrane protein</topology>
    </subcellularLocation>
</comment>
<comment type="similarity">
    <text evidence="2">Belongs to the sodium:solute symporter (SSF) (TC 2.A.21) family.</text>
</comment>
<dbReference type="InterPro" id="IPR001734">
    <property type="entry name" value="Na/solute_symporter"/>
</dbReference>
<keyword evidence="3" id="KW-0813">Transport</keyword>
<feature type="transmembrane region" description="Helical" evidence="9">
    <location>
        <begin position="961"/>
        <end position="986"/>
    </location>
</feature>
<dbReference type="PROSITE" id="PS50102">
    <property type="entry name" value="RRM"/>
    <property type="match status" value="2"/>
</dbReference>
<feature type="compositionally biased region" description="Polar residues" evidence="8">
    <location>
        <begin position="96"/>
        <end position="106"/>
    </location>
</feature>
<dbReference type="InterPro" id="IPR012677">
    <property type="entry name" value="Nucleotide-bd_a/b_plait_sf"/>
</dbReference>
<evidence type="ECO:0000256" key="1">
    <source>
        <dbReference type="ARBA" id="ARBA00004141"/>
    </source>
</evidence>
<evidence type="ECO:0000256" key="7">
    <source>
        <dbReference type="PROSITE-ProRule" id="PRU00176"/>
    </source>
</evidence>
<feature type="transmembrane region" description="Helical" evidence="9">
    <location>
        <begin position="1055"/>
        <end position="1073"/>
    </location>
</feature>
<dbReference type="Gene3D" id="1.20.1730.10">
    <property type="entry name" value="Sodium/glucose cotransporter"/>
    <property type="match status" value="1"/>
</dbReference>
<dbReference type="GO" id="GO:0015606">
    <property type="term" value="F:spermidine transmembrane transporter activity"/>
    <property type="evidence" value="ECO:0007669"/>
    <property type="project" value="TreeGrafter"/>
</dbReference>
<dbReference type="Proteomes" id="UP001187682">
    <property type="component" value="Unassembled WGS sequence"/>
</dbReference>
<protein>
    <recommendedName>
        <fullName evidence="10">RRM domain-containing protein</fullName>
    </recommendedName>
</protein>
<keyword evidence="6 9" id="KW-0472">Membrane</keyword>
<dbReference type="AlphaFoldDB" id="A0AAE8MSR7"/>
<evidence type="ECO:0000256" key="3">
    <source>
        <dbReference type="ARBA" id="ARBA00022448"/>
    </source>
</evidence>
<feature type="compositionally biased region" description="Polar residues" evidence="8">
    <location>
        <begin position="1"/>
        <end position="13"/>
    </location>
</feature>
<evidence type="ECO:0000256" key="2">
    <source>
        <dbReference type="ARBA" id="ARBA00006434"/>
    </source>
</evidence>
<feature type="transmembrane region" description="Helical" evidence="9">
    <location>
        <begin position="1153"/>
        <end position="1180"/>
    </location>
</feature>
<dbReference type="Gene3D" id="3.30.70.330">
    <property type="match status" value="2"/>
</dbReference>
<feature type="compositionally biased region" description="Basic and acidic residues" evidence="8">
    <location>
        <begin position="455"/>
        <end position="476"/>
    </location>
</feature>
<dbReference type="CDD" id="cd00590">
    <property type="entry name" value="RRM_SF"/>
    <property type="match status" value="1"/>
</dbReference>
<dbReference type="PROSITE" id="PS50283">
    <property type="entry name" value="NA_SOLUT_SYMP_3"/>
    <property type="match status" value="1"/>
</dbReference>
<dbReference type="SUPFAM" id="SSF54928">
    <property type="entry name" value="RNA-binding domain, RBD"/>
    <property type="match status" value="2"/>
</dbReference>
<evidence type="ECO:0000313" key="12">
    <source>
        <dbReference type="Proteomes" id="UP001187682"/>
    </source>
</evidence>
<feature type="transmembrane region" description="Helical" evidence="9">
    <location>
        <begin position="929"/>
        <end position="949"/>
    </location>
</feature>
<feature type="transmembrane region" description="Helical" evidence="9">
    <location>
        <begin position="819"/>
        <end position="841"/>
    </location>
</feature>
<name>A0AAE8MSR7_9PEZI</name>
<feature type="transmembrane region" description="Helical" evidence="9">
    <location>
        <begin position="861"/>
        <end position="878"/>
    </location>
</feature>
<comment type="caution">
    <text evidence="11">The sequence shown here is derived from an EMBL/GenBank/DDBJ whole genome shotgun (WGS) entry which is preliminary data.</text>
</comment>
<dbReference type="GO" id="GO:0005886">
    <property type="term" value="C:plasma membrane"/>
    <property type="evidence" value="ECO:0007669"/>
    <property type="project" value="TreeGrafter"/>
</dbReference>
<sequence>MAPGSDTHTNGSSYKHRAASTPDLEPLQEIDSSLSLSSNSSKPNMSFLDDPPMTPSHAVISRKERNDLQLPSPTKMVTFDSGASSGTGPVGKYTDRGTSGRATISRNEPFDPQRAYPSEACIFVANLLESAPDEKLAEALTVVFGHYGTVFIKIKRKANNMPYAFVQYTNASDARAAIQGARGARILDRVCRMEPANSKRFWLVRRGDGKPTSVAEVQQAIAGLGAASIQIAQASILEALGIDFGIRVEFPQWDQSRDLRRTISSQFVAEPLDEFAITRRQQNTAAAQVRIGRKLNEDVTDQNGTNGAKAGADDKTSNPADTASRWGSFMDRYDRDRRSVFCGNLPSNIVESELRQVFGQVGDTVKSVEIIRCPHSAYAFIEFNRADVCEMVMDRLNGSHLRGMSMKVERKRARLPNSAANPTQQQRFASMPHRGGGGVLPREARNFTRLPLPHQGEKENGVGIKTEKDQTQDGRPDSNGIIKGPSPPTDTAAVQVQNGGALAQHQAHYLGYLQYLQNLQQQGQALQAAQAQYANGKQVQGSSRGLQDVRAQGGSQSPEHSNPVPGSGLGLGAGSPPFLNPFVVPYPFLSQNGAILPGAAPFGGVPYAGAPLSPTYPIASGHLLGVGNPLSPGMPTAGSPMDASDQPFGSPPNVGPAAGLGPPLPIGTTHPSGPSLMIGSPKENDDFEYIIAVVVAIAITMSDLLSEKASIAIVSVTYPVFLIFGTLVAWKMKKNKGDLLAGNGTQKALPLAFNFIAAILGSSMLFAYPEMGLLAGVQGVLIYALSSSLPLFVFAILGPMIRKRCPEGFVLTEWTRQRYGVPAALFLSFMTLVTLFLYMIAELSAVGQVVQALTGLEPLPIMIAQAAVTTIYTSLGGFKVSFLTDIVQGAMVIGLIIIAAITIGATTKIDTSLIPTSGLLEPSKLGWQLLYILPVCIVTNDLFLSHLWLRTFASKTDRDLWTGVTIAVVISLIIFTLVGMTGPIAAWSGAYPGESPEDATPSISFFLLLGQLPRWVVGIVLVMVITTSTAAFDSIQSAMVSTASNDLFRNKLNAWFIRGAIVLLIAPVIVLALKAPSILQIYLISDLVSAAVIPVLVLGLSDEYFFWWRGFEVVVGGLGGIFTVFLFGTVYYGNAYEGGRLILIEKGLTSGDWAVFGAFVAAPVGGMLWALAAAALRLAVRWAVCRKRGVRFDGFDRPEAAGVATERASIVSGYSGTVGSDEVVTSTKVGKFF</sequence>
<dbReference type="InterPro" id="IPR000504">
    <property type="entry name" value="RRM_dom"/>
</dbReference>
<evidence type="ECO:0000256" key="9">
    <source>
        <dbReference type="SAM" id="Phobius"/>
    </source>
</evidence>
<dbReference type="GO" id="GO:0003723">
    <property type="term" value="F:RNA binding"/>
    <property type="evidence" value="ECO:0007669"/>
    <property type="project" value="UniProtKB-UniRule"/>
</dbReference>
<reference evidence="11" key="1">
    <citation type="submission" date="2018-03" db="EMBL/GenBank/DDBJ databases">
        <authorList>
            <person name="Guldener U."/>
        </authorList>
    </citation>
    <scope>NUCLEOTIDE SEQUENCE</scope>
</reference>
<feature type="region of interest" description="Disordered" evidence="8">
    <location>
        <begin position="539"/>
        <end position="572"/>
    </location>
</feature>
<dbReference type="PANTHER" id="PTHR48086:SF10">
    <property type="entry name" value="AGR155CP"/>
    <property type="match status" value="1"/>
</dbReference>
<feature type="compositionally biased region" description="Polar residues" evidence="8">
    <location>
        <begin position="418"/>
        <end position="428"/>
    </location>
</feature>
<dbReference type="InterPro" id="IPR038377">
    <property type="entry name" value="Na/Glc_symporter_sf"/>
</dbReference>
<dbReference type="SMART" id="SM00360">
    <property type="entry name" value="RRM"/>
    <property type="match status" value="2"/>
</dbReference>
<dbReference type="Pfam" id="PF00076">
    <property type="entry name" value="RRM_1"/>
    <property type="match status" value="2"/>
</dbReference>
<evidence type="ECO:0000259" key="10">
    <source>
        <dbReference type="PROSITE" id="PS50102"/>
    </source>
</evidence>
<feature type="region of interest" description="Disordered" evidence="8">
    <location>
        <begin position="1"/>
        <end position="112"/>
    </location>
</feature>
<keyword evidence="4 9" id="KW-0812">Transmembrane</keyword>
<feature type="region of interest" description="Disordered" evidence="8">
    <location>
        <begin position="413"/>
        <end position="435"/>
    </location>
</feature>
<dbReference type="EMBL" id="ONZQ02000003">
    <property type="protein sequence ID" value="SPN99763.1"/>
    <property type="molecule type" value="Genomic_DNA"/>
</dbReference>
<feature type="domain" description="RRM" evidence="10">
    <location>
        <begin position="120"/>
        <end position="198"/>
    </location>
</feature>
<dbReference type="Pfam" id="PF00474">
    <property type="entry name" value="SSF"/>
    <property type="match status" value="1"/>
</dbReference>
<feature type="compositionally biased region" description="Low complexity" evidence="8">
    <location>
        <begin position="32"/>
        <end position="41"/>
    </location>
</feature>
<evidence type="ECO:0000256" key="6">
    <source>
        <dbReference type="ARBA" id="ARBA00023136"/>
    </source>
</evidence>
<feature type="transmembrane region" description="Helical" evidence="9">
    <location>
        <begin position="780"/>
        <end position="798"/>
    </location>
</feature>
<feature type="transmembrane region" description="Helical" evidence="9">
    <location>
        <begin position="890"/>
        <end position="909"/>
    </location>
</feature>
<feature type="transmembrane region" description="Helical" evidence="9">
    <location>
        <begin position="711"/>
        <end position="730"/>
    </location>
</feature>
<organism evidence="11 12">
    <name type="scientific">Cephalotrichum gorgonifer</name>
    <dbReference type="NCBI Taxonomy" id="2041049"/>
    <lineage>
        <taxon>Eukaryota</taxon>
        <taxon>Fungi</taxon>
        <taxon>Dikarya</taxon>
        <taxon>Ascomycota</taxon>
        <taxon>Pezizomycotina</taxon>
        <taxon>Sordariomycetes</taxon>
        <taxon>Hypocreomycetidae</taxon>
        <taxon>Microascales</taxon>
        <taxon>Microascaceae</taxon>
        <taxon>Cephalotrichum</taxon>
    </lineage>
</organism>